<evidence type="ECO:0000256" key="3">
    <source>
        <dbReference type="ARBA" id="ARBA00022679"/>
    </source>
</evidence>
<evidence type="ECO:0000256" key="7">
    <source>
        <dbReference type="ARBA" id="ARBA00022786"/>
    </source>
</evidence>
<evidence type="ECO:0000256" key="5">
    <source>
        <dbReference type="ARBA" id="ARBA00022723"/>
    </source>
</evidence>
<dbReference type="InterPro" id="IPR001841">
    <property type="entry name" value="Znf_RING"/>
</dbReference>
<dbReference type="SUPFAM" id="SSF57850">
    <property type="entry name" value="RING/U-box"/>
    <property type="match status" value="1"/>
</dbReference>
<keyword evidence="5" id="KW-0479">Metal-binding</keyword>
<dbReference type="PANTHER" id="PTHR45768">
    <property type="entry name" value="E3 UBIQUITIN-PROTEIN LIGASE RNF13-LIKE"/>
    <property type="match status" value="1"/>
</dbReference>
<comment type="pathway">
    <text evidence="2">Protein modification; protein ubiquitination.</text>
</comment>
<accession>A0A6C0LZF3</accession>
<keyword evidence="9" id="KW-1133">Transmembrane helix</keyword>
<dbReference type="GO" id="GO:0016740">
    <property type="term" value="F:transferase activity"/>
    <property type="evidence" value="ECO:0007669"/>
    <property type="project" value="UniProtKB-KW"/>
</dbReference>
<keyword evidence="10" id="KW-0472">Membrane</keyword>
<keyword evidence="4" id="KW-0812">Transmembrane</keyword>
<name>A0A6C0LZF3_9ZZZZ</name>
<evidence type="ECO:0000256" key="8">
    <source>
        <dbReference type="ARBA" id="ARBA00022833"/>
    </source>
</evidence>
<dbReference type="GO" id="GO:0008270">
    <property type="term" value="F:zinc ion binding"/>
    <property type="evidence" value="ECO:0007669"/>
    <property type="project" value="UniProtKB-KW"/>
</dbReference>
<proteinExistence type="predicted"/>
<keyword evidence="7" id="KW-0833">Ubl conjugation pathway</keyword>
<protein>
    <recommendedName>
        <fullName evidence="11">RING-type domain-containing protein</fullName>
    </recommendedName>
</protein>
<evidence type="ECO:0000256" key="9">
    <source>
        <dbReference type="ARBA" id="ARBA00022989"/>
    </source>
</evidence>
<comment type="subcellular location">
    <subcellularLocation>
        <location evidence="1">Membrane</location>
        <topology evidence="1">Single-pass membrane protein</topology>
    </subcellularLocation>
</comment>
<evidence type="ECO:0000256" key="6">
    <source>
        <dbReference type="ARBA" id="ARBA00022771"/>
    </source>
</evidence>
<dbReference type="GO" id="GO:0016020">
    <property type="term" value="C:membrane"/>
    <property type="evidence" value="ECO:0007669"/>
    <property type="project" value="UniProtKB-SubCell"/>
</dbReference>
<keyword evidence="3" id="KW-0808">Transferase</keyword>
<dbReference type="EMBL" id="MN740632">
    <property type="protein sequence ID" value="QHU36057.1"/>
    <property type="molecule type" value="Genomic_DNA"/>
</dbReference>
<keyword evidence="8" id="KW-0862">Zinc</keyword>
<sequence>MEQCGVCGIDLPSDANRAITACKHAFCISCLLKWYRVNPTCPLCRRLLHEEDNDDNEIQAQTRAEEEHIRQLMMQTDRIFEGLEFNMEEEITHDHMMEVIDINTQNHCRNNPDQTYSGAIHLRIVPKEDYDRIEVGTAASYILELNDTARAFRYRFGRIETVFNDERFPNLKWYAFRERIQHVDEDRAQIVTEWSTELQHIRNDNVRMIVRYQPDIWLNI</sequence>
<evidence type="ECO:0000259" key="11">
    <source>
        <dbReference type="PROSITE" id="PS50089"/>
    </source>
</evidence>
<evidence type="ECO:0000313" key="12">
    <source>
        <dbReference type="EMBL" id="QHU36057.1"/>
    </source>
</evidence>
<dbReference type="PROSITE" id="PS50089">
    <property type="entry name" value="ZF_RING_2"/>
    <property type="match status" value="1"/>
</dbReference>
<dbReference type="AlphaFoldDB" id="A0A6C0LZF3"/>
<dbReference type="PANTHER" id="PTHR45768:SF27">
    <property type="entry name" value="RING-TYPE DOMAIN-CONTAINING PROTEIN"/>
    <property type="match status" value="1"/>
</dbReference>
<dbReference type="Gene3D" id="3.30.40.10">
    <property type="entry name" value="Zinc/RING finger domain, C3HC4 (zinc finger)"/>
    <property type="match status" value="1"/>
</dbReference>
<reference evidence="12" key="1">
    <citation type="journal article" date="2020" name="Nature">
        <title>Giant virus diversity and host interactions through global metagenomics.</title>
        <authorList>
            <person name="Schulz F."/>
            <person name="Roux S."/>
            <person name="Paez-Espino D."/>
            <person name="Jungbluth S."/>
            <person name="Walsh D.A."/>
            <person name="Denef V.J."/>
            <person name="McMahon K.D."/>
            <person name="Konstantinidis K.T."/>
            <person name="Eloe-Fadrosh E.A."/>
            <person name="Kyrpides N.C."/>
            <person name="Woyke T."/>
        </authorList>
    </citation>
    <scope>NUCLEOTIDE SEQUENCE</scope>
    <source>
        <strain evidence="12">GVMAG-S-1035124-57</strain>
    </source>
</reference>
<dbReference type="InterPro" id="IPR017907">
    <property type="entry name" value="Znf_RING_CS"/>
</dbReference>
<evidence type="ECO:0000256" key="1">
    <source>
        <dbReference type="ARBA" id="ARBA00004167"/>
    </source>
</evidence>
<evidence type="ECO:0000256" key="2">
    <source>
        <dbReference type="ARBA" id="ARBA00004906"/>
    </source>
</evidence>
<dbReference type="Pfam" id="PF13639">
    <property type="entry name" value="zf-RING_2"/>
    <property type="match status" value="1"/>
</dbReference>
<dbReference type="InterPro" id="IPR013083">
    <property type="entry name" value="Znf_RING/FYVE/PHD"/>
</dbReference>
<dbReference type="SMART" id="SM00184">
    <property type="entry name" value="RING"/>
    <property type="match status" value="1"/>
</dbReference>
<evidence type="ECO:0000256" key="4">
    <source>
        <dbReference type="ARBA" id="ARBA00022692"/>
    </source>
</evidence>
<keyword evidence="6" id="KW-0863">Zinc-finger</keyword>
<feature type="domain" description="RING-type" evidence="11">
    <location>
        <begin position="4"/>
        <end position="45"/>
    </location>
</feature>
<organism evidence="12">
    <name type="scientific">viral metagenome</name>
    <dbReference type="NCBI Taxonomy" id="1070528"/>
    <lineage>
        <taxon>unclassified sequences</taxon>
        <taxon>metagenomes</taxon>
        <taxon>organismal metagenomes</taxon>
    </lineage>
</organism>
<dbReference type="PROSITE" id="PS00518">
    <property type="entry name" value="ZF_RING_1"/>
    <property type="match status" value="1"/>
</dbReference>
<evidence type="ECO:0000256" key="10">
    <source>
        <dbReference type="ARBA" id="ARBA00023136"/>
    </source>
</evidence>